<evidence type="ECO:0000259" key="3">
    <source>
        <dbReference type="PROSITE" id="PS51782"/>
    </source>
</evidence>
<feature type="chain" id="PRO_5045253412" evidence="2">
    <location>
        <begin position="26"/>
        <end position="259"/>
    </location>
</feature>
<dbReference type="SMART" id="SM00257">
    <property type="entry name" value="LysM"/>
    <property type="match status" value="1"/>
</dbReference>
<keyword evidence="1" id="KW-0175">Coiled coil</keyword>
<dbReference type="Pfam" id="PF01476">
    <property type="entry name" value="LysM"/>
    <property type="match status" value="1"/>
</dbReference>
<dbReference type="EMBL" id="JAQOUE010000001">
    <property type="protein sequence ID" value="MDT7041074.1"/>
    <property type="molecule type" value="Genomic_DNA"/>
</dbReference>
<evidence type="ECO:0000313" key="5">
    <source>
        <dbReference type="Proteomes" id="UP001250932"/>
    </source>
</evidence>
<keyword evidence="5" id="KW-1185">Reference proteome</keyword>
<evidence type="ECO:0000256" key="1">
    <source>
        <dbReference type="SAM" id="Coils"/>
    </source>
</evidence>
<dbReference type="CDD" id="cd00118">
    <property type="entry name" value="LysM"/>
    <property type="match status" value="1"/>
</dbReference>
<feature type="domain" description="LysM" evidence="3">
    <location>
        <begin position="193"/>
        <end position="236"/>
    </location>
</feature>
<feature type="coiled-coil region" evidence="1">
    <location>
        <begin position="96"/>
        <end position="123"/>
    </location>
</feature>
<dbReference type="PANTHER" id="PTHR33734">
    <property type="entry name" value="LYSM DOMAIN-CONTAINING GPI-ANCHORED PROTEIN 2"/>
    <property type="match status" value="1"/>
</dbReference>
<dbReference type="RefSeq" id="WP_313831433.1">
    <property type="nucleotide sequence ID" value="NZ_JAQOUE010000001.1"/>
</dbReference>
<comment type="caution">
    <text evidence="4">The sequence shown here is derived from an EMBL/GenBank/DDBJ whole genome shotgun (WGS) entry which is preliminary data.</text>
</comment>
<dbReference type="InterPro" id="IPR036779">
    <property type="entry name" value="LysM_dom_sf"/>
</dbReference>
<organism evidence="4 5">
    <name type="scientific">Candidatus Nitronereus thalassa</name>
    <dbReference type="NCBI Taxonomy" id="3020898"/>
    <lineage>
        <taxon>Bacteria</taxon>
        <taxon>Pseudomonadati</taxon>
        <taxon>Nitrospirota</taxon>
        <taxon>Nitrospiria</taxon>
        <taxon>Nitrospirales</taxon>
        <taxon>Nitrospiraceae</taxon>
        <taxon>Candidatus Nitronereus</taxon>
    </lineage>
</organism>
<sequence>MKDTSLFLVKISSIFLLVVMSQGCAHQTQSSSSPIKPPPAYSNSTMAIEAKAEADTFRAALASERIKAAKQAAAVRSAQQETAALKARELEHAEKISQLKTELATITAERDQLRVEVTHLRAKTASAPQVLQLVTQMRTIETSLNNLSSSLGTLSEDIVTLRDEVEQQKIIASKPSVSSTNPPSAEDRIVGTDLIVVRRGDSLWQLARTYGTTVNELKRLNGLTNHTIVAGQFLKIPYGEDLDPGELAEMPSKKDKPTP</sequence>
<dbReference type="Gene3D" id="1.20.5.340">
    <property type="match status" value="1"/>
</dbReference>
<gene>
    <name evidence="4" type="ORF">PPG34_01850</name>
</gene>
<reference evidence="4 5" key="1">
    <citation type="journal article" date="2023" name="ISME J.">
        <title>Cultivation and genomic characterization of novel and ubiquitous marine nitrite-oxidizing bacteria from the Nitrospirales.</title>
        <authorList>
            <person name="Mueller A.J."/>
            <person name="Daebeler A."/>
            <person name="Herbold C.W."/>
            <person name="Kirkegaard R.H."/>
            <person name="Daims H."/>
        </authorList>
    </citation>
    <scope>NUCLEOTIDE SEQUENCE [LARGE SCALE GENOMIC DNA]</scope>
    <source>
        <strain evidence="4 5">EB</strain>
    </source>
</reference>
<dbReference type="PROSITE" id="PS51782">
    <property type="entry name" value="LYSM"/>
    <property type="match status" value="1"/>
</dbReference>
<dbReference type="PROSITE" id="PS51257">
    <property type="entry name" value="PROKAR_LIPOPROTEIN"/>
    <property type="match status" value="1"/>
</dbReference>
<feature type="signal peptide" evidence="2">
    <location>
        <begin position="1"/>
        <end position="25"/>
    </location>
</feature>
<protein>
    <submittedName>
        <fullName evidence="4">LysM peptidoglycan-binding domain-containing protein</fullName>
    </submittedName>
</protein>
<evidence type="ECO:0000313" key="4">
    <source>
        <dbReference type="EMBL" id="MDT7041074.1"/>
    </source>
</evidence>
<accession>A0ABU3K3V9</accession>
<keyword evidence="2" id="KW-0732">Signal</keyword>
<proteinExistence type="predicted"/>
<dbReference type="PANTHER" id="PTHR33734:SF22">
    <property type="entry name" value="MEMBRANE-BOUND LYTIC MUREIN TRANSGLYCOSYLASE D"/>
    <property type="match status" value="1"/>
</dbReference>
<dbReference type="Proteomes" id="UP001250932">
    <property type="component" value="Unassembled WGS sequence"/>
</dbReference>
<dbReference type="InterPro" id="IPR018392">
    <property type="entry name" value="LysM"/>
</dbReference>
<dbReference type="Gene3D" id="3.10.350.10">
    <property type="entry name" value="LysM domain"/>
    <property type="match status" value="1"/>
</dbReference>
<name>A0ABU3K3V9_9BACT</name>
<dbReference type="SUPFAM" id="SSF54106">
    <property type="entry name" value="LysM domain"/>
    <property type="match status" value="1"/>
</dbReference>
<evidence type="ECO:0000256" key="2">
    <source>
        <dbReference type="SAM" id="SignalP"/>
    </source>
</evidence>